<dbReference type="GO" id="GO:0007018">
    <property type="term" value="P:microtubule-based movement"/>
    <property type="evidence" value="ECO:0007669"/>
    <property type="project" value="InterPro"/>
</dbReference>
<evidence type="ECO:0000256" key="2">
    <source>
        <dbReference type="SAM" id="MobiDB-lite"/>
    </source>
</evidence>
<dbReference type="AlphaFoldDB" id="A0A9W7LB56"/>
<dbReference type="OrthoDB" id="3176171at2759"/>
<feature type="region of interest" description="Disordered" evidence="2">
    <location>
        <begin position="268"/>
        <end position="302"/>
    </location>
</feature>
<gene>
    <name evidence="4" type="ORF">TrCOL_g9079</name>
</gene>
<dbReference type="GO" id="GO:0008017">
    <property type="term" value="F:microtubule binding"/>
    <property type="evidence" value="ECO:0007669"/>
    <property type="project" value="InterPro"/>
</dbReference>
<comment type="caution">
    <text evidence="1">Lacks conserved residue(s) required for the propagation of feature annotation.</text>
</comment>
<organism evidence="4 5">
    <name type="scientific">Triparma columacea</name>
    <dbReference type="NCBI Taxonomy" id="722753"/>
    <lineage>
        <taxon>Eukaryota</taxon>
        <taxon>Sar</taxon>
        <taxon>Stramenopiles</taxon>
        <taxon>Ochrophyta</taxon>
        <taxon>Bolidophyceae</taxon>
        <taxon>Parmales</taxon>
        <taxon>Triparmaceae</taxon>
        <taxon>Triparma</taxon>
    </lineage>
</organism>
<reference evidence="5" key="1">
    <citation type="journal article" date="2023" name="Commun. Biol.">
        <title>Genome analysis of Parmales, the sister group of diatoms, reveals the evolutionary specialization of diatoms from phago-mixotrophs to photoautotrophs.</title>
        <authorList>
            <person name="Ban H."/>
            <person name="Sato S."/>
            <person name="Yoshikawa S."/>
            <person name="Yamada K."/>
            <person name="Nakamura Y."/>
            <person name="Ichinomiya M."/>
            <person name="Sato N."/>
            <person name="Blanc-Mathieu R."/>
            <person name="Endo H."/>
            <person name="Kuwata A."/>
            <person name="Ogata H."/>
        </authorList>
    </citation>
    <scope>NUCLEOTIDE SEQUENCE [LARGE SCALE GENOMIC DNA]</scope>
</reference>
<dbReference type="GO" id="GO:0005524">
    <property type="term" value="F:ATP binding"/>
    <property type="evidence" value="ECO:0007669"/>
    <property type="project" value="InterPro"/>
</dbReference>
<dbReference type="GO" id="GO:0016887">
    <property type="term" value="F:ATP hydrolysis activity"/>
    <property type="evidence" value="ECO:0007669"/>
    <property type="project" value="TreeGrafter"/>
</dbReference>
<sequence>MCEGEELIVRVNEFGDEVVCGLRKEYVNSEAELTKLVNKAEGLRRTATTVRNGFSSRSHAFCALEFANGGILTLVDLAGSEGKGDAWGHGVGEMGEERLKEMKEINGSLGDLKECIRLNLLKAKGEGGNGHVPYRRSLLTRLLRRGMEGAPGVKSLFIACVGPLRGSLAMTENTIRYASYMVERTNLEKEKETFKGVESWSGKKVSKWVGMVEGGKYKRIAEYMVISGKQLKIMWRGDVIKRICAAGGSEADAEWIYDKFHEIAKRGANKGEKKGNKKTQGEGGKKELYAPMGGECVENSGK</sequence>
<dbReference type="InterPro" id="IPR027640">
    <property type="entry name" value="Kinesin-like_fam"/>
</dbReference>
<evidence type="ECO:0000313" key="4">
    <source>
        <dbReference type="EMBL" id="GMI43129.1"/>
    </source>
</evidence>
<dbReference type="GO" id="GO:0003777">
    <property type="term" value="F:microtubule motor activity"/>
    <property type="evidence" value="ECO:0007669"/>
    <property type="project" value="InterPro"/>
</dbReference>
<comment type="caution">
    <text evidence="4">The sequence shown here is derived from an EMBL/GenBank/DDBJ whole genome shotgun (WGS) entry which is preliminary data.</text>
</comment>
<proteinExistence type="inferred from homology"/>
<dbReference type="PRINTS" id="PR00380">
    <property type="entry name" value="KINESINHEAVY"/>
</dbReference>
<dbReference type="PROSITE" id="PS50067">
    <property type="entry name" value="KINESIN_MOTOR_2"/>
    <property type="match status" value="1"/>
</dbReference>
<feature type="compositionally biased region" description="Basic and acidic residues" evidence="2">
    <location>
        <begin position="268"/>
        <end position="288"/>
    </location>
</feature>
<evidence type="ECO:0000259" key="3">
    <source>
        <dbReference type="PROSITE" id="PS50067"/>
    </source>
</evidence>
<dbReference type="SMART" id="SM00129">
    <property type="entry name" value="KISc"/>
    <property type="match status" value="1"/>
</dbReference>
<accession>A0A9W7LB56</accession>
<dbReference type="GO" id="GO:0005874">
    <property type="term" value="C:microtubule"/>
    <property type="evidence" value="ECO:0007669"/>
    <property type="project" value="TreeGrafter"/>
</dbReference>
<dbReference type="Gene3D" id="3.40.850.10">
    <property type="entry name" value="Kinesin motor domain"/>
    <property type="match status" value="1"/>
</dbReference>
<name>A0A9W7LB56_9STRA</name>
<dbReference type="Pfam" id="PF00225">
    <property type="entry name" value="Kinesin"/>
    <property type="match status" value="1"/>
</dbReference>
<dbReference type="SUPFAM" id="SSF52540">
    <property type="entry name" value="P-loop containing nucleoside triphosphate hydrolases"/>
    <property type="match status" value="1"/>
</dbReference>
<dbReference type="InterPro" id="IPR001752">
    <property type="entry name" value="Kinesin_motor_dom"/>
</dbReference>
<dbReference type="EMBL" id="BRYA01000188">
    <property type="protein sequence ID" value="GMI43129.1"/>
    <property type="molecule type" value="Genomic_DNA"/>
</dbReference>
<dbReference type="InterPro" id="IPR027417">
    <property type="entry name" value="P-loop_NTPase"/>
</dbReference>
<feature type="domain" description="Kinesin motor" evidence="3">
    <location>
        <begin position="1"/>
        <end position="184"/>
    </location>
</feature>
<dbReference type="PANTHER" id="PTHR24115">
    <property type="entry name" value="KINESIN-RELATED"/>
    <property type="match status" value="1"/>
</dbReference>
<comment type="similarity">
    <text evidence="1">Belongs to the TRAFAC class myosin-kinesin ATPase superfamily. Kinesin family.</text>
</comment>
<dbReference type="Proteomes" id="UP001165065">
    <property type="component" value="Unassembled WGS sequence"/>
</dbReference>
<evidence type="ECO:0000313" key="5">
    <source>
        <dbReference type="Proteomes" id="UP001165065"/>
    </source>
</evidence>
<keyword evidence="5" id="KW-1185">Reference proteome</keyword>
<dbReference type="GO" id="GO:0005871">
    <property type="term" value="C:kinesin complex"/>
    <property type="evidence" value="ECO:0007669"/>
    <property type="project" value="TreeGrafter"/>
</dbReference>
<dbReference type="InterPro" id="IPR036961">
    <property type="entry name" value="Kinesin_motor_dom_sf"/>
</dbReference>
<protein>
    <recommendedName>
        <fullName evidence="3">Kinesin motor domain-containing protein</fullName>
    </recommendedName>
</protein>
<evidence type="ECO:0000256" key="1">
    <source>
        <dbReference type="PROSITE-ProRule" id="PRU00283"/>
    </source>
</evidence>